<gene>
    <name evidence="1" type="ORF">IQ266_27145</name>
</gene>
<dbReference type="InterPro" id="IPR052341">
    <property type="entry name" value="LOG_family_nucleotidases"/>
</dbReference>
<dbReference type="Proteomes" id="UP000625316">
    <property type="component" value="Unassembled WGS sequence"/>
</dbReference>
<organism evidence="1 2">
    <name type="scientific">Romeriopsis navalis LEGE 11480</name>
    <dbReference type="NCBI Taxonomy" id="2777977"/>
    <lineage>
        <taxon>Bacteria</taxon>
        <taxon>Bacillati</taxon>
        <taxon>Cyanobacteriota</taxon>
        <taxon>Cyanophyceae</taxon>
        <taxon>Leptolyngbyales</taxon>
        <taxon>Leptolyngbyaceae</taxon>
        <taxon>Romeriopsis</taxon>
        <taxon>Romeriopsis navalis</taxon>
    </lineage>
</organism>
<protein>
    <submittedName>
        <fullName evidence="1">LOG family protein</fullName>
    </submittedName>
</protein>
<comment type="caution">
    <text evidence="1">The sequence shown here is derived from an EMBL/GenBank/DDBJ whole genome shotgun (WGS) entry which is preliminary data.</text>
</comment>
<dbReference type="RefSeq" id="WP_264328215.1">
    <property type="nucleotide sequence ID" value="NZ_JADEXQ010000193.1"/>
</dbReference>
<dbReference type="GO" id="GO:0005829">
    <property type="term" value="C:cytosol"/>
    <property type="evidence" value="ECO:0007669"/>
    <property type="project" value="TreeGrafter"/>
</dbReference>
<dbReference type="PANTHER" id="PTHR43393:SF2">
    <property type="entry name" value="CYTOKININ RIBOSIDE 5'-MONOPHOSPHATE PHOSPHORIBOHYDROLASE"/>
    <property type="match status" value="1"/>
</dbReference>
<dbReference type="PANTHER" id="PTHR43393">
    <property type="entry name" value="CYTOKININ RIBOSIDE 5'-MONOPHOSPHATE PHOSPHORIBOHYDROLASE"/>
    <property type="match status" value="1"/>
</dbReference>
<dbReference type="AlphaFoldDB" id="A0A928VRP9"/>
<accession>A0A928VRP9</accession>
<sequence length="188" mass="21161">LKESDAIALFPGGFGTQDEAFECITLGQTGKTVPVPMVLIDKPGGSYWHDWSAYIEKQLLNNGLISPGDRSLYTVTDRLDVAVNQISSFYQVYHSNRYVGEQLVIRLRCQLSEAAIAELNERFSDILVKGQIRSSLALPEEAGDETFELPRLVLHFNQRDLGRLFEMIRAINQLGCPPAELQQHPERK</sequence>
<dbReference type="SUPFAM" id="SSF102405">
    <property type="entry name" value="MCP/YpsA-like"/>
    <property type="match status" value="1"/>
</dbReference>
<name>A0A928VRP9_9CYAN</name>
<dbReference type="EMBL" id="JADEXQ010000193">
    <property type="protein sequence ID" value="MBE9033411.1"/>
    <property type="molecule type" value="Genomic_DNA"/>
</dbReference>
<evidence type="ECO:0000313" key="2">
    <source>
        <dbReference type="Proteomes" id="UP000625316"/>
    </source>
</evidence>
<dbReference type="Gene3D" id="3.40.50.450">
    <property type="match status" value="1"/>
</dbReference>
<proteinExistence type="predicted"/>
<dbReference type="Pfam" id="PF03641">
    <property type="entry name" value="Lysine_decarbox"/>
    <property type="match status" value="1"/>
</dbReference>
<dbReference type="InterPro" id="IPR031100">
    <property type="entry name" value="LOG_fam"/>
</dbReference>
<keyword evidence="2" id="KW-1185">Reference proteome</keyword>
<feature type="non-terminal residue" evidence="1">
    <location>
        <position position="1"/>
    </location>
</feature>
<evidence type="ECO:0000313" key="1">
    <source>
        <dbReference type="EMBL" id="MBE9033411.1"/>
    </source>
</evidence>
<reference evidence="1" key="1">
    <citation type="submission" date="2020-10" db="EMBL/GenBank/DDBJ databases">
        <authorList>
            <person name="Castelo-Branco R."/>
            <person name="Eusebio N."/>
            <person name="Adriana R."/>
            <person name="Vieira A."/>
            <person name="Brugerolle De Fraissinette N."/>
            <person name="Rezende De Castro R."/>
            <person name="Schneider M.P."/>
            <person name="Vasconcelos V."/>
            <person name="Leao P.N."/>
        </authorList>
    </citation>
    <scope>NUCLEOTIDE SEQUENCE</scope>
    <source>
        <strain evidence="1">LEGE 11480</strain>
    </source>
</reference>